<evidence type="ECO:0000256" key="5">
    <source>
        <dbReference type="ARBA" id="ARBA00022833"/>
    </source>
</evidence>
<dbReference type="Pfam" id="PF00096">
    <property type="entry name" value="zf-C2H2"/>
    <property type="match status" value="5"/>
</dbReference>
<feature type="domain" description="C2H2-type" evidence="12">
    <location>
        <begin position="283"/>
        <end position="310"/>
    </location>
</feature>
<organism evidence="13 14">
    <name type="scientific">Ciona intestinalis</name>
    <name type="common">Transparent sea squirt</name>
    <name type="synonym">Ascidia intestinalis</name>
    <dbReference type="NCBI Taxonomy" id="7719"/>
    <lineage>
        <taxon>Eukaryota</taxon>
        <taxon>Metazoa</taxon>
        <taxon>Chordata</taxon>
        <taxon>Tunicata</taxon>
        <taxon>Ascidiacea</taxon>
        <taxon>Phlebobranchia</taxon>
        <taxon>Cionidae</taxon>
        <taxon>Ciona</taxon>
    </lineage>
</organism>
<feature type="region of interest" description="Disordered" evidence="11">
    <location>
        <begin position="321"/>
        <end position="384"/>
    </location>
</feature>
<evidence type="ECO:0000256" key="8">
    <source>
        <dbReference type="ARBA" id="ARBA00023242"/>
    </source>
</evidence>
<evidence type="ECO:0000256" key="9">
    <source>
        <dbReference type="ARBA" id="ARBA00038339"/>
    </source>
</evidence>
<dbReference type="Proteomes" id="UP000008144">
    <property type="component" value="Chromosome 2"/>
</dbReference>
<evidence type="ECO:0000256" key="10">
    <source>
        <dbReference type="PROSITE-ProRule" id="PRU00042"/>
    </source>
</evidence>
<dbReference type="InterPro" id="IPR013087">
    <property type="entry name" value="Znf_C2H2_type"/>
</dbReference>
<dbReference type="FunFam" id="3.30.160.60:FF:000100">
    <property type="entry name" value="Zinc finger 45-like"/>
    <property type="match status" value="1"/>
</dbReference>
<evidence type="ECO:0000256" key="6">
    <source>
        <dbReference type="ARBA" id="ARBA00023015"/>
    </source>
</evidence>
<name>H2XM63_CIOIN</name>
<dbReference type="GO" id="GO:0008270">
    <property type="term" value="F:zinc ion binding"/>
    <property type="evidence" value="ECO:0007669"/>
    <property type="project" value="UniProtKB-KW"/>
</dbReference>
<evidence type="ECO:0000313" key="14">
    <source>
        <dbReference type="Proteomes" id="UP000008144"/>
    </source>
</evidence>
<reference evidence="13" key="2">
    <citation type="journal article" date="2008" name="Genome Biol.">
        <title>Improved genome assembly and evidence-based global gene model set for the chordate Ciona intestinalis: new insight into intron and operon populations.</title>
        <authorList>
            <person name="Satou Y."/>
            <person name="Mineta K."/>
            <person name="Ogasawara M."/>
            <person name="Sasakura Y."/>
            <person name="Shoguchi E."/>
            <person name="Ueno K."/>
            <person name="Yamada L."/>
            <person name="Matsumoto J."/>
            <person name="Wasserscheid J."/>
            <person name="Dewar K."/>
            <person name="Wiley G.B."/>
            <person name="Macmil S.L."/>
            <person name="Roe B.A."/>
            <person name="Zeller R.W."/>
            <person name="Hastings K.E."/>
            <person name="Lemaire P."/>
            <person name="Lindquist E."/>
            <person name="Endo T."/>
            <person name="Hotta K."/>
            <person name="Inaba K."/>
        </authorList>
    </citation>
    <scope>NUCLEOTIDE SEQUENCE [LARGE SCALE GENOMIC DNA]</scope>
    <source>
        <strain evidence="13">wild type</strain>
    </source>
</reference>
<dbReference type="AlphaFoldDB" id="H2XM63"/>
<feature type="domain" description="C2H2-type" evidence="12">
    <location>
        <begin position="199"/>
        <end position="226"/>
    </location>
</feature>
<dbReference type="InParanoid" id="H2XM63"/>
<dbReference type="FunFam" id="3.30.160.60:FF:000318">
    <property type="entry name" value="Odd-skipped-related transciption factor 2"/>
    <property type="match status" value="1"/>
</dbReference>
<dbReference type="Ensembl" id="ENSCINT00000031603.1">
    <property type="protein sequence ID" value="ENSCINP00000030745.1"/>
    <property type="gene ID" value="ENSCING00000021903.1"/>
</dbReference>
<dbReference type="FunFam" id="3.30.160.60:FF:000294">
    <property type="entry name" value="Odd-skipped-related transciption factor 2"/>
    <property type="match status" value="1"/>
</dbReference>
<dbReference type="GO" id="GO:0007389">
    <property type="term" value="P:pattern specification process"/>
    <property type="evidence" value="ECO:0000318"/>
    <property type="project" value="GO_Central"/>
</dbReference>
<keyword evidence="5" id="KW-0862">Zinc</keyword>
<dbReference type="EMBL" id="EAAA01001580">
    <property type="status" value="NOT_ANNOTATED_CDS"/>
    <property type="molecule type" value="Genomic_DNA"/>
</dbReference>
<dbReference type="PROSITE" id="PS50157">
    <property type="entry name" value="ZINC_FINGER_C2H2_2"/>
    <property type="match status" value="5"/>
</dbReference>
<dbReference type="InterPro" id="IPR050717">
    <property type="entry name" value="C2H2-ZF_Transcription_Reg"/>
</dbReference>
<keyword evidence="8" id="KW-0539">Nucleus</keyword>
<dbReference type="PANTHER" id="PTHR14196:SF0">
    <property type="entry name" value="PROTEIN BOWEL"/>
    <property type="match status" value="1"/>
</dbReference>
<dbReference type="GeneTree" id="ENSGT00940000168461"/>
<evidence type="ECO:0000256" key="2">
    <source>
        <dbReference type="ARBA" id="ARBA00022723"/>
    </source>
</evidence>
<dbReference type="FunFam" id="3.30.160.60:FF:000090">
    <property type="entry name" value="Odd-skipped-related transciption factor 2"/>
    <property type="match status" value="1"/>
</dbReference>
<evidence type="ECO:0000313" key="13">
    <source>
        <dbReference type="Ensembl" id="ENSCINP00000030745.1"/>
    </source>
</evidence>
<evidence type="ECO:0000256" key="1">
    <source>
        <dbReference type="ARBA" id="ARBA00004123"/>
    </source>
</evidence>
<dbReference type="OMA" id="CPHCFVP"/>
<feature type="compositionally biased region" description="Polar residues" evidence="11">
    <location>
        <begin position="326"/>
        <end position="346"/>
    </location>
</feature>
<reference evidence="13" key="3">
    <citation type="submission" date="2025-08" db="UniProtKB">
        <authorList>
            <consortium name="Ensembl"/>
        </authorList>
    </citation>
    <scope>IDENTIFICATION</scope>
</reference>
<feature type="compositionally biased region" description="Basic and acidic residues" evidence="11">
    <location>
        <begin position="352"/>
        <end position="362"/>
    </location>
</feature>
<dbReference type="GO" id="GO:0005634">
    <property type="term" value="C:nucleus"/>
    <property type="evidence" value="ECO:0000318"/>
    <property type="project" value="GO_Central"/>
</dbReference>
<dbReference type="GO" id="GO:0000122">
    <property type="term" value="P:negative regulation of transcription by RNA polymerase II"/>
    <property type="evidence" value="ECO:0000318"/>
    <property type="project" value="GO_Central"/>
</dbReference>
<dbReference type="GO" id="GO:0000981">
    <property type="term" value="F:DNA-binding transcription factor activity, RNA polymerase II-specific"/>
    <property type="evidence" value="ECO:0000318"/>
    <property type="project" value="GO_Central"/>
</dbReference>
<evidence type="ECO:0000259" key="12">
    <source>
        <dbReference type="PROSITE" id="PS50157"/>
    </source>
</evidence>
<dbReference type="SUPFAM" id="SSF57667">
    <property type="entry name" value="beta-beta-alpha zinc fingers"/>
    <property type="match status" value="3"/>
</dbReference>
<accession>H2XM63</accession>
<dbReference type="PANTHER" id="PTHR14196">
    <property type="entry name" value="ODD-SKIPPED - RELATED"/>
    <property type="match status" value="1"/>
</dbReference>
<evidence type="ECO:0000256" key="4">
    <source>
        <dbReference type="ARBA" id="ARBA00022771"/>
    </source>
</evidence>
<dbReference type="SMART" id="SM00355">
    <property type="entry name" value="ZnF_C2H2"/>
    <property type="match status" value="5"/>
</dbReference>
<keyword evidence="6" id="KW-0805">Transcription regulation</keyword>
<reference evidence="14" key="1">
    <citation type="journal article" date="2002" name="Science">
        <title>The draft genome of Ciona intestinalis: insights into chordate and vertebrate origins.</title>
        <authorList>
            <person name="Dehal P."/>
            <person name="Satou Y."/>
            <person name="Campbell R.K."/>
            <person name="Chapman J."/>
            <person name="Degnan B."/>
            <person name="De Tomaso A."/>
            <person name="Davidson B."/>
            <person name="Di Gregorio A."/>
            <person name="Gelpke M."/>
            <person name="Goodstein D.M."/>
            <person name="Harafuji N."/>
            <person name="Hastings K.E."/>
            <person name="Ho I."/>
            <person name="Hotta K."/>
            <person name="Huang W."/>
            <person name="Kawashima T."/>
            <person name="Lemaire P."/>
            <person name="Martinez D."/>
            <person name="Meinertzhagen I.A."/>
            <person name="Necula S."/>
            <person name="Nonaka M."/>
            <person name="Putnam N."/>
            <person name="Rash S."/>
            <person name="Saiga H."/>
            <person name="Satake M."/>
            <person name="Terry A."/>
            <person name="Yamada L."/>
            <person name="Wang H.G."/>
            <person name="Awazu S."/>
            <person name="Azumi K."/>
            <person name="Boore J."/>
            <person name="Branno M."/>
            <person name="Chin-Bow S."/>
            <person name="DeSantis R."/>
            <person name="Doyle S."/>
            <person name="Francino P."/>
            <person name="Keys D.N."/>
            <person name="Haga S."/>
            <person name="Hayashi H."/>
            <person name="Hino K."/>
            <person name="Imai K.S."/>
            <person name="Inaba K."/>
            <person name="Kano S."/>
            <person name="Kobayashi K."/>
            <person name="Kobayashi M."/>
            <person name="Lee B.I."/>
            <person name="Makabe K.W."/>
            <person name="Manohar C."/>
            <person name="Matassi G."/>
            <person name="Medina M."/>
            <person name="Mochizuki Y."/>
            <person name="Mount S."/>
            <person name="Morishita T."/>
            <person name="Miura S."/>
            <person name="Nakayama A."/>
            <person name="Nishizaka S."/>
            <person name="Nomoto H."/>
            <person name="Ohta F."/>
            <person name="Oishi K."/>
            <person name="Rigoutsos I."/>
            <person name="Sano M."/>
            <person name="Sasaki A."/>
            <person name="Sasakura Y."/>
            <person name="Shoguchi E."/>
            <person name="Shin-i T."/>
            <person name="Spagnuolo A."/>
            <person name="Stainier D."/>
            <person name="Suzuki M.M."/>
            <person name="Tassy O."/>
            <person name="Takatori N."/>
            <person name="Tokuoka M."/>
            <person name="Yagi K."/>
            <person name="Yoshizaki F."/>
            <person name="Wada S."/>
            <person name="Zhang C."/>
            <person name="Hyatt P.D."/>
            <person name="Larimer F."/>
            <person name="Detter C."/>
            <person name="Doggett N."/>
            <person name="Glavina T."/>
            <person name="Hawkins T."/>
            <person name="Richardson P."/>
            <person name="Lucas S."/>
            <person name="Kohara Y."/>
            <person name="Levine M."/>
            <person name="Satoh N."/>
            <person name="Rokhsar D.S."/>
        </authorList>
    </citation>
    <scope>NUCLEOTIDE SEQUENCE [LARGE SCALE GENOMIC DNA]</scope>
</reference>
<feature type="domain" description="C2H2-type" evidence="12">
    <location>
        <begin position="171"/>
        <end position="198"/>
    </location>
</feature>
<proteinExistence type="inferred from homology"/>
<reference evidence="13" key="4">
    <citation type="submission" date="2025-09" db="UniProtKB">
        <authorList>
            <consortium name="Ensembl"/>
        </authorList>
    </citation>
    <scope>IDENTIFICATION</scope>
</reference>
<keyword evidence="3" id="KW-0677">Repeat</keyword>
<keyword evidence="7" id="KW-0804">Transcription</keyword>
<dbReference type="HOGENOM" id="CLU_719531_0_0_1"/>
<dbReference type="InterPro" id="IPR036236">
    <property type="entry name" value="Znf_C2H2_sf"/>
</dbReference>
<dbReference type="FunFam" id="3.30.160.60:FF:000311">
    <property type="entry name" value="protein odd-skipped-related 2 isoform X1"/>
    <property type="match status" value="1"/>
</dbReference>
<feature type="domain" description="C2H2-type" evidence="12">
    <location>
        <begin position="255"/>
        <end position="282"/>
    </location>
</feature>
<dbReference type="PROSITE" id="PS00028">
    <property type="entry name" value="ZINC_FINGER_C2H2_1"/>
    <property type="match status" value="5"/>
</dbReference>
<comment type="subcellular location">
    <subcellularLocation>
        <location evidence="1">Nucleus</location>
    </subcellularLocation>
</comment>
<evidence type="ECO:0000256" key="7">
    <source>
        <dbReference type="ARBA" id="ARBA00023163"/>
    </source>
</evidence>
<comment type="similarity">
    <text evidence="9">Belongs to the Odd C2H2-type zinc-finger protein family.</text>
</comment>
<dbReference type="Gene3D" id="3.30.160.60">
    <property type="entry name" value="Classic Zinc Finger"/>
    <property type="match status" value="5"/>
</dbReference>
<evidence type="ECO:0000256" key="3">
    <source>
        <dbReference type="ARBA" id="ARBA00022737"/>
    </source>
</evidence>
<dbReference type="GO" id="GO:0000977">
    <property type="term" value="F:RNA polymerase II transcription regulatory region sequence-specific DNA binding"/>
    <property type="evidence" value="ECO:0000318"/>
    <property type="project" value="GO_Central"/>
</dbReference>
<keyword evidence="2" id="KW-0479">Metal-binding</keyword>
<sequence>MPMYSGFNPWLPFDSSRIATQNYQFHPFAQPWNLDTHADPTQHTPLMSMNQLTAYCNAYNGVIRELVTTMNKLSASVKMADARVPDFPLRRDEAGDVSCSDSVPRFSASLPNVNQKLESQRKRSVQYSDVPSSSYMFPSTSYQHEQLAENFPNMREDRFTAGRSSRPKKRYICKYCGREFTKSYNLLIHERTHTDERPYTCEVCNKAFRRQDHLRDHRYIHSKEKPFRCGHCGKGFCQSRTLAVHKTLHLKESPFQCTTCGRSFNQRSNLKTHSMTHTTIKPFNCTQCRKVFRRNCDLKRHMATHCQQDFIPQEVESDPKIAASPVQDNAGSSQQLSKTLPSSEQACCSADNEVHSATESDGKSIAATPNLLSPNPVSETECED</sequence>
<keyword evidence="14" id="KW-1185">Reference proteome</keyword>
<keyword evidence="4 10" id="KW-0863">Zinc-finger</keyword>
<protein>
    <recommendedName>
        <fullName evidence="12">C2H2-type domain-containing protein</fullName>
    </recommendedName>
</protein>
<feature type="domain" description="C2H2-type" evidence="12">
    <location>
        <begin position="227"/>
        <end position="254"/>
    </location>
</feature>
<evidence type="ECO:0000256" key="11">
    <source>
        <dbReference type="SAM" id="MobiDB-lite"/>
    </source>
</evidence>